<comment type="caution">
    <text evidence="2">The sequence shown here is derived from an EMBL/GenBank/DDBJ whole genome shotgun (WGS) entry which is preliminary data.</text>
</comment>
<dbReference type="InterPro" id="IPR021244">
    <property type="entry name" value="DUF2802"/>
</dbReference>
<keyword evidence="1" id="KW-0472">Membrane</keyword>
<name>A0A7C4RRQ2_9BACT</name>
<proteinExistence type="predicted"/>
<evidence type="ECO:0000256" key="1">
    <source>
        <dbReference type="SAM" id="Phobius"/>
    </source>
</evidence>
<accession>A0A7C4RRQ2</accession>
<gene>
    <name evidence="2" type="ORF">ENS29_09480</name>
</gene>
<keyword evidence="1" id="KW-1133">Transmembrane helix</keyword>
<dbReference type="AlphaFoldDB" id="A0A7C4RRQ2"/>
<sequence length="141" mass="15961">MMGWEMNWTTMLIALDIVGILVCASIVIVLYRKRKKAAMNLLPREAQGALRAIPGKGAQEPGFNKIFDNVLRYPQPLVEKEGKMPHEDPYEEARWLAEMGMSIQGIAERVDLPRCEIELIIDLCRVRTSHTTKGRKLAEAV</sequence>
<dbReference type="Pfam" id="PF10975">
    <property type="entry name" value="DUF2802"/>
    <property type="match status" value="1"/>
</dbReference>
<feature type="transmembrane region" description="Helical" evidence="1">
    <location>
        <begin position="12"/>
        <end position="31"/>
    </location>
</feature>
<reference evidence="2" key="1">
    <citation type="journal article" date="2020" name="mSystems">
        <title>Genome- and Community-Level Interaction Insights into Carbon Utilization and Element Cycling Functions of Hydrothermarchaeota in Hydrothermal Sediment.</title>
        <authorList>
            <person name="Zhou Z."/>
            <person name="Liu Y."/>
            <person name="Xu W."/>
            <person name="Pan J."/>
            <person name="Luo Z.H."/>
            <person name="Li M."/>
        </authorList>
    </citation>
    <scope>NUCLEOTIDE SEQUENCE [LARGE SCALE GENOMIC DNA]</scope>
    <source>
        <strain evidence="2">SpSt-477</strain>
    </source>
</reference>
<keyword evidence="1" id="KW-0812">Transmembrane</keyword>
<evidence type="ECO:0000313" key="2">
    <source>
        <dbReference type="EMBL" id="HGU33072.1"/>
    </source>
</evidence>
<dbReference type="EMBL" id="DSUH01000223">
    <property type="protein sequence ID" value="HGU33072.1"/>
    <property type="molecule type" value="Genomic_DNA"/>
</dbReference>
<organism evidence="2">
    <name type="scientific">Desulfatirhabdium butyrativorans</name>
    <dbReference type="NCBI Taxonomy" id="340467"/>
    <lineage>
        <taxon>Bacteria</taxon>
        <taxon>Pseudomonadati</taxon>
        <taxon>Thermodesulfobacteriota</taxon>
        <taxon>Desulfobacteria</taxon>
        <taxon>Desulfobacterales</taxon>
        <taxon>Desulfatirhabdiaceae</taxon>
        <taxon>Desulfatirhabdium</taxon>
    </lineage>
</organism>
<protein>
    <submittedName>
        <fullName evidence="2">DUF2802 domain-containing protein</fullName>
    </submittedName>
</protein>